<keyword evidence="3" id="KW-0460">Magnesium</keyword>
<feature type="binding site" evidence="3">
    <location>
        <begin position="457"/>
        <end position="463"/>
    </location>
    <ligand>
        <name>thiamine diphosphate</name>
        <dbReference type="ChEBI" id="CHEBI:58937"/>
    </ligand>
</feature>
<comment type="catalytic activity">
    <reaction evidence="3">
        <text>a ubiquinone + pyruvate + H2O = a ubiquinol + acetate + CO2</text>
        <dbReference type="Rhea" id="RHEA:27405"/>
        <dbReference type="Rhea" id="RHEA-COMP:9565"/>
        <dbReference type="Rhea" id="RHEA-COMP:9566"/>
        <dbReference type="ChEBI" id="CHEBI:15361"/>
        <dbReference type="ChEBI" id="CHEBI:15377"/>
        <dbReference type="ChEBI" id="CHEBI:16389"/>
        <dbReference type="ChEBI" id="CHEBI:16526"/>
        <dbReference type="ChEBI" id="CHEBI:17976"/>
        <dbReference type="ChEBI" id="CHEBI:30089"/>
        <dbReference type="EC" id="1.2.5.1"/>
    </reaction>
</comment>
<feature type="region of interest" description="PP-binding domain" evidence="3">
    <location>
        <begin position="332"/>
        <end position="527"/>
    </location>
</feature>
<dbReference type="GO" id="GO:0005886">
    <property type="term" value="C:plasma membrane"/>
    <property type="evidence" value="ECO:0007669"/>
    <property type="project" value="UniProtKB-SubCell"/>
</dbReference>
<comment type="cofactor">
    <cofactor evidence="3">
        <name>FAD</name>
        <dbReference type="ChEBI" id="CHEBI:57692"/>
    </cofactor>
    <text evidence="3">Binds 1 FAD per subunit.</text>
</comment>
<keyword evidence="3" id="KW-0285">Flavoprotein</keyword>
<feature type="region of interest" description="Membrane-binding domain" evidence="3">
    <location>
        <begin position="528"/>
        <end position="569"/>
    </location>
</feature>
<feature type="region of interest" description="FAD-binding domain" evidence="3">
    <location>
        <begin position="180"/>
        <end position="331"/>
    </location>
</feature>
<comment type="cofactor">
    <cofactor evidence="3">
        <name>Mg(2+)</name>
        <dbReference type="ChEBI" id="CHEBI:18420"/>
    </cofactor>
    <text evidence="3">Binds 1 Mg(2+) ion per subunit.</text>
</comment>
<feature type="binding site" evidence="3">
    <location>
        <position position="457"/>
    </location>
    <ligand>
        <name>Mg(2+)</name>
        <dbReference type="ChEBI" id="CHEBI:18420"/>
    </ligand>
</feature>
<feature type="binding site" evidence="3">
    <location>
        <position position="49"/>
    </location>
    <ligand>
        <name>thiamine diphosphate</name>
        <dbReference type="ChEBI" id="CHEBI:58937"/>
    </ligand>
</feature>
<evidence type="ECO:0000313" key="8">
    <source>
        <dbReference type="EMBL" id="GGD33469.1"/>
    </source>
</evidence>
<dbReference type="RefSeq" id="WP_188711398.1">
    <property type="nucleotide sequence ID" value="NZ_BMHO01000001.1"/>
</dbReference>
<dbReference type="GO" id="GO:0000287">
    <property type="term" value="F:magnesium ion binding"/>
    <property type="evidence" value="ECO:0007669"/>
    <property type="project" value="UniProtKB-UniRule"/>
</dbReference>
<dbReference type="InterPro" id="IPR029061">
    <property type="entry name" value="THDP-binding"/>
</dbReference>
<dbReference type="Proteomes" id="UP000633205">
    <property type="component" value="Unassembled WGS sequence"/>
</dbReference>
<dbReference type="Pfam" id="PF00205">
    <property type="entry name" value="TPP_enzyme_M"/>
    <property type="match status" value="1"/>
</dbReference>
<dbReference type="EMBL" id="BMHO01000001">
    <property type="protein sequence ID" value="GGD33469.1"/>
    <property type="molecule type" value="Genomic_DNA"/>
</dbReference>
<dbReference type="GO" id="GO:0030976">
    <property type="term" value="F:thiamine pyrophosphate binding"/>
    <property type="evidence" value="ECO:0007669"/>
    <property type="project" value="UniProtKB-UniRule"/>
</dbReference>
<protein>
    <recommendedName>
        <fullName evidence="3">Pyruvate dehydrogenase [ubiquinone]</fullName>
        <ecNumber evidence="3">1.2.5.1</ecNumber>
    </recommendedName>
    <alternativeName>
        <fullName evidence="3">Pyruvate oxidase</fullName>
        <shortName evidence="3">POX</shortName>
    </alternativeName>
    <alternativeName>
        <fullName evidence="3">Pyruvate:ubiquinone-8 oxidoreductase</fullName>
    </alternativeName>
</protein>
<dbReference type="CDD" id="cd07039">
    <property type="entry name" value="TPP_PYR_POX"/>
    <property type="match status" value="1"/>
</dbReference>
<feature type="binding site" evidence="3">
    <location>
        <position position="289"/>
    </location>
    <ligand>
        <name>FAD</name>
        <dbReference type="ChEBI" id="CHEBI:57692"/>
    </ligand>
</feature>
<feature type="domain" description="Thiamine pyrophosphate enzyme N-terminal TPP-binding" evidence="7">
    <location>
        <begin position="3"/>
        <end position="114"/>
    </location>
</feature>
<dbReference type="HAMAP" id="MF_00850">
    <property type="entry name" value="POX"/>
    <property type="match status" value="1"/>
</dbReference>
<evidence type="ECO:0000313" key="9">
    <source>
        <dbReference type="Proteomes" id="UP000633205"/>
    </source>
</evidence>
<comment type="subcellular location">
    <subcellularLocation>
        <location evidence="3">Cell membrane</location>
        <topology evidence="3">Peripheral membrane protein</topology>
        <orientation evidence="3">Cytoplasmic side</orientation>
    </subcellularLocation>
</comment>
<evidence type="ECO:0000259" key="5">
    <source>
        <dbReference type="Pfam" id="PF00205"/>
    </source>
</evidence>
<dbReference type="GO" id="GO:0050660">
    <property type="term" value="F:flavin adenine dinucleotide binding"/>
    <property type="evidence" value="ECO:0007669"/>
    <property type="project" value="UniProtKB-UniRule"/>
</dbReference>
<dbReference type="NCBIfam" id="NF006591">
    <property type="entry name" value="PRK09124.1"/>
    <property type="match status" value="1"/>
</dbReference>
<keyword evidence="3" id="KW-0547">Nucleotide-binding</keyword>
<dbReference type="Gene3D" id="3.40.50.1220">
    <property type="entry name" value="TPP-binding domain"/>
    <property type="match status" value="1"/>
</dbReference>
<keyword evidence="9" id="KW-1185">Reference proteome</keyword>
<evidence type="ECO:0000259" key="6">
    <source>
        <dbReference type="Pfam" id="PF02775"/>
    </source>
</evidence>
<dbReference type="PANTHER" id="PTHR42981">
    <property type="entry name" value="PYRUVATE DEHYDROGENASE [UBIQUINONE]"/>
    <property type="match status" value="1"/>
</dbReference>
<feature type="binding site" evidence="3">
    <location>
        <begin position="271"/>
        <end position="275"/>
    </location>
    <ligand>
        <name>FAD</name>
        <dbReference type="ChEBI" id="CHEBI:57692"/>
    </ligand>
</feature>
<accession>A0A916Y6U7</accession>
<reference evidence="8" key="1">
    <citation type="journal article" date="2014" name="Int. J. Syst. Evol. Microbiol.">
        <title>Complete genome sequence of Corynebacterium casei LMG S-19264T (=DSM 44701T), isolated from a smear-ripened cheese.</title>
        <authorList>
            <consortium name="US DOE Joint Genome Institute (JGI-PGF)"/>
            <person name="Walter F."/>
            <person name="Albersmeier A."/>
            <person name="Kalinowski J."/>
            <person name="Ruckert C."/>
        </authorList>
    </citation>
    <scope>NUCLEOTIDE SEQUENCE</scope>
    <source>
        <strain evidence="8">CGMCC 1.15152</strain>
    </source>
</reference>
<keyword evidence="2 3" id="KW-0786">Thiamine pyrophosphate</keyword>
<name>A0A916Y6U7_9MICO</name>
<evidence type="ECO:0000256" key="1">
    <source>
        <dbReference type="ARBA" id="ARBA00007812"/>
    </source>
</evidence>
<dbReference type="InterPro" id="IPR047212">
    <property type="entry name" value="TPP_POXB-like"/>
</dbReference>
<comment type="cofactor">
    <cofactor evidence="3">
        <name>thiamine diphosphate</name>
        <dbReference type="ChEBI" id="CHEBI:58937"/>
    </cofactor>
    <text evidence="3">Binds 1 thiamine pyrophosphate per subunit.</text>
</comment>
<dbReference type="GO" id="GO:0042867">
    <property type="term" value="P:pyruvate catabolic process"/>
    <property type="evidence" value="ECO:0007669"/>
    <property type="project" value="UniProtKB-UniRule"/>
</dbReference>
<comment type="activity regulation">
    <text evidence="3">The C-terminus inhibits activity; it has to move for the enzyme to be active. Activated by lipid-binding, which occurs via the C-terminus.</text>
</comment>
<dbReference type="InterPro" id="IPR012000">
    <property type="entry name" value="Thiamin_PyroP_enz_cen_dom"/>
</dbReference>
<dbReference type="Pfam" id="PF02776">
    <property type="entry name" value="TPP_enzyme_N"/>
    <property type="match status" value="1"/>
</dbReference>
<evidence type="ECO:0000259" key="7">
    <source>
        <dbReference type="Pfam" id="PF02776"/>
    </source>
</evidence>
<keyword evidence="3" id="KW-0274">FAD</keyword>
<comment type="subunit">
    <text evidence="3">Homotetramer.</text>
</comment>
<dbReference type="SUPFAM" id="SSF52467">
    <property type="entry name" value="DHS-like NAD/FAD-binding domain"/>
    <property type="match status" value="1"/>
</dbReference>
<dbReference type="Gene3D" id="3.40.50.970">
    <property type="match status" value="2"/>
</dbReference>
<dbReference type="CDD" id="cd02014">
    <property type="entry name" value="TPP_POX"/>
    <property type="match status" value="1"/>
</dbReference>
<feature type="domain" description="Thiamine pyrophosphate enzyme TPP-binding" evidence="6">
    <location>
        <begin position="376"/>
        <end position="522"/>
    </location>
</feature>
<evidence type="ECO:0000256" key="3">
    <source>
        <dbReference type="HAMAP-Rule" id="MF_00850"/>
    </source>
</evidence>
<dbReference type="InterPro" id="IPR012001">
    <property type="entry name" value="Thiamin_PyroP_enz_TPP-bd_dom"/>
</dbReference>
<feature type="binding site" evidence="3">
    <location>
        <begin position="403"/>
        <end position="405"/>
    </location>
    <ligand>
        <name>thiamine diphosphate</name>
        <dbReference type="ChEBI" id="CHEBI:58937"/>
    </ligand>
</feature>
<comment type="domain">
    <text evidence="3">Has 4 domains; the Pyr domain which binds the pyrimidine moiety of the thiamine pyrophosphate cofactor, the FAD-binding domain, the PP-binding domain which binds the pyrophosphate portion of thiamine pyrophosphate and the C-terminal membrane binding region. The C-terminus is held closely against the rest of the protein and covers the active site; during activation it unfolds from the rest of the protein and forms an amphipathic helix upon membrane binding, exposing the active site.</text>
</comment>
<keyword evidence="3" id="KW-0472">Membrane</keyword>
<dbReference type="InterPro" id="IPR044261">
    <property type="entry name" value="Pyruvate_dehydrogenase"/>
</dbReference>
<evidence type="ECO:0000256" key="2">
    <source>
        <dbReference type="ARBA" id="ARBA00023052"/>
    </source>
</evidence>
<dbReference type="SUPFAM" id="SSF52518">
    <property type="entry name" value="Thiamin diphosphate-binding fold (THDP-binding)"/>
    <property type="match status" value="2"/>
</dbReference>
<comment type="similarity">
    <text evidence="1 3 4">Belongs to the TPP enzyme family.</text>
</comment>
<keyword evidence="3" id="KW-0560">Oxidoreductase</keyword>
<keyword evidence="3 8" id="KW-0670">Pyruvate</keyword>
<dbReference type="InterPro" id="IPR011766">
    <property type="entry name" value="TPP_enzyme_TPP-bd"/>
</dbReference>
<dbReference type="Pfam" id="PF02775">
    <property type="entry name" value="TPP_enzyme_C"/>
    <property type="match status" value="1"/>
</dbReference>
<feature type="binding site" evidence="3">
    <location>
        <begin position="430"/>
        <end position="432"/>
    </location>
    <ligand>
        <name>thiamine diphosphate</name>
        <dbReference type="ChEBI" id="CHEBI:58937"/>
    </ligand>
</feature>
<evidence type="ECO:0000256" key="4">
    <source>
        <dbReference type="RuleBase" id="RU362132"/>
    </source>
</evidence>
<dbReference type="InterPro" id="IPR029035">
    <property type="entry name" value="DHS-like_NAD/FAD-binding_dom"/>
</dbReference>
<feature type="binding site" evidence="3">
    <location>
        <position position="430"/>
    </location>
    <ligand>
        <name>Mg(2+)</name>
        <dbReference type="ChEBI" id="CHEBI:18420"/>
    </ligand>
</feature>
<dbReference type="GO" id="GO:0052737">
    <property type="term" value="F:pyruvate dehydrogenase (quinone) activity"/>
    <property type="evidence" value="ECO:0007669"/>
    <property type="project" value="UniProtKB-UniRule"/>
</dbReference>
<proteinExistence type="inferred from homology"/>
<keyword evidence="3" id="KW-0830">Ubiquinone</keyword>
<dbReference type="InterPro" id="IPR047211">
    <property type="entry name" value="POXB-like"/>
</dbReference>
<dbReference type="PANTHER" id="PTHR42981:SF2">
    <property type="entry name" value="PYRUVATE DEHYDROGENASE [UBIQUINONE]"/>
    <property type="match status" value="1"/>
</dbReference>
<organism evidence="8 9">
    <name type="scientific">Microbacterium faecale</name>
    <dbReference type="NCBI Taxonomy" id="1804630"/>
    <lineage>
        <taxon>Bacteria</taxon>
        <taxon>Bacillati</taxon>
        <taxon>Actinomycetota</taxon>
        <taxon>Actinomycetes</taxon>
        <taxon>Micrococcales</taxon>
        <taxon>Microbacteriaceae</taxon>
        <taxon>Microbacterium</taxon>
    </lineage>
</organism>
<reference evidence="8" key="2">
    <citation type="submission" date="2020-09" db="EMBL/GenBank/DDBJ databases">
        <authorList>
            <person name="Sun Q."/>
            <person name="Zhou Y."/>
        </authorList>
    </citation>
    <scope>NUCLEOTIDE SEQUENCE</scope>
    <source>
        <strain evidence="8">CGMCC 1.15152</strain>
    </source>
</reference>
<keyword evidence="3" id="KW-1003">Cell membrane</keyword>
<keyword evidence="3" id="KW-0446">Lipid-binding</keyword>
<dbReference type="EC" id="1.2.5.1" evidence="3"/>
<comment type="function">
    <text evidence="3">A peripheral cell membrane enzyme that catalyzes the oxidative decarboxylation of pyruvate to form acetate and CO(2). It channels electrons from the cytoplasm to the respiratory chain at the cell membrane via ubiquinone.</text>
</comment>
<feature type="domain" description="Thiamine pyrophosphate enzyme central" evidence="5">
    <location>
        <begin position="188"/>
        <end position="316"/>
    </location>
</feature>
<dbReference type="GO" id="GO:0008289">
    <property type="term" value="F:lipid binding"/>
    <property type="evidence" value="ECO:0007669"/>
    <property type="project" value="UniProtKB-UniRule"/>
</dbReference>
<dbReference type="GO" id="GO:0048039">
    <property type="term" value="F:ubiquinone binding"/>
    <property type="evidence" value="ECO:0007669"/>
    <property type="project" value="UniProtKB-UniRule"/>
</dbReference>
<keyword evidence="3" id="KW-0479">Metal-binding</keyword>
<dbReference type="InterPro" id="IPR047210">
    <property type="entry name" value="TPP_PYR_POXB-like"/>
</dbReference>
<comment type="caution">
    <text evidence="8">The sequence shown here is derived from an EMBL/GenBank/DDBJ whole genome shotgun (WGS) entry which is preliminary data.</text>
</comment>
<feature type="site" description="Moves into active site upon enzyme activation, plays a role in electron transfer" evidence="3">
    <location>
        <position position="462"/>
    </location>
</feature>
<gene>
    <name evidence="3" type="primary">poxB</name>
    <name evidence="8" type="ORF">GCM10010915_12300</name>
</gene>
<feature type="binding site" evidence="3">
    <location>
        <begin position="248"/>
        <end position="251"/>
    </location>
    <ligand>
        <name>FAD</name>
        <dbReference type="ChEBI" id="CHEBI:57692"/>
    </ligand>
</feature>
<sequence>MPTVAKNIVETLHASGVRRVYGIPGDSLNGFTDALRTNGDIEWVHVRHEEAAAFAASAEAAITGELAVCAGSCGPGNLHLINGLYDAQRSRVPVLAIAAHIPSDEIGSGYFQETHPQELFRECSVYAEHVSTPDQMPRLLRIAMREAIEKRGVAVLVIPGDIALADIDAAAEEIRGYAPRVFPAESQLERAAEALNSCDKVTILAGAGVAGAHDELIRIAERLQAPVVHAMRGKEFVEYDNPFDVGMTGLIGFSSGYHAMRECETLLMLGTDFPYPQFFPEDATVIQVDIRGAQIGRRTHVDIGLVGGVAETISELLPRLDSGKDPGHLKAAVKHYRRTRKDLDDLATPSKRTIHPQYLTRLIDEAAADDAVFIPDVGSPAVWAARYMTMNGKRRMIGSFTHGSMANALSQGIGAQAQDRSRQVVALAGDGGLAMLLGELITLQQNNLPVKTVVYDNHSLNFVELEMKAAGFVTYATELENPDFAKVAEAVGIKGIRVETSAELPAAIEEFFAHDGPAVLNVLTERQELSMPPTITFEQAKGFTLYAIRTVLSGRGDELIDLARTNLRQLF</sequence>
<dbReference type="AlphaFoldDB" id="A0A916Y6U7"/>